<proteinExistence type="predicted"/>
<accession>A0A0K9XM13</accession>
<evidence type="ECO:0000313" key="4">
    <source>
        <dbReference type="Proteomes" id="UP000037288"/>
    </source>
</evidence>
<dbReference type="AlphaFoldDB" id="A0A0K9XM13"/>
<dbReference type="InterPro" id="IPR025565">
    <property type="entry name" value="DUF4328"/>
</dbReference>
<dbReference type="EMBL" id="LFXA01000002">
    <property type="protein sequence ID" value="KNB54278.1"/>
    <property type="molecule type" value="Genomic_DNA"/>
</dbReference>
<organism evidence="3 4">
    <name type="scientific">Streptomyces caatingaensis</name>
    <dbReference type="NCBI Taxonomy" id="1678637"/>
    <lineage>
        <taxon>Bacteria</taxon>
        <taxon>Bacillati</taxon>
        <taxon>Actinomycetota</taxon>
        <taxon>Actinomycetes</taxon>
        <taxon>Kitasatosporales</taxon>
        <taxon>Streptomycetaceae</taxon>
        <taxon>Streptomyces</taxon>
    </lineage>
</organism>
<keyword evidence="4" id="KW-1185">Reference proteome</keyword>
<keyword evidence="1" id="KW-0472">Membrane</keyword>
<name>A0A0K9XM13_9ACTN</name>
<comment type="caution">
    <text evidence="3">The sequence shown here is derived from an EMBL/GenBank/DDBJ whole genome shotgun (WGS) entry which is preliminary data.</text>
</comment>
<feature type="domain" description="DUF4328" evidence="2">
    <location>
        <begin position="67"/>
        <end position="225"/>
    </location>
</feature>
<dbReference type="Pfam" id="PF14219">
    <property type="entry name" value="DUF4328"/>
    <property type="match status" value="1"/>
</dbReference>
<keyword evidence="1" id="KW-0812">Transmembrane</keyword>
<feature type="transmembrane region" description="Helical" evidence="1">
    <location>
        <begin position="77"/>
        <end position="101"/>
    </location>
</feature>
<dbReference type="Proteomes" id="UP000037288">
    <property type="component" value="Unassembled WGS sequence"/>
</dbReference>
<keyword evidence="1" id="KW-1133">Transmembrane helix</keyword>
<dbReference type="STRING" id="1678637.AC230_05410"/>
<evidence type="ECO:0000313" key="3">
    <source>
        <dbReference type="EMBL" id="KNB54278.1"/>
    </source>
</evidence>
<protein>
    <recommendedName>
        <fullName evidence="2">DUF4328 domain-containing protein</fullName>
    </recommendedName>
</protein>
<gene>
    <name evidence="3" type="ORF">AC230_05410</name>
</gene>
<sequence>MPPGYPAPPPYAQPRPGPPAWLASPRGLARAAVVLLGVCALADAFSVVANCNLFSVSDRLADDVLSLEEGEADRADLLVAVAGFLQSLALLATAVVFIVWFRRVRINAEVFRPDGHRMRRGWAVWGWLTPVVNLWFPKRMADDVWAASLPYAPDGSPLRVSRAVMNWWWGLWIATLFLGRGTSRMYLMAETPEEIRAAAVAMTVSDAVDVLAAVAAALFVRRLTALQDEKAHQGPVLPAPSPAFG</sequence>
<evidence type="ECO:0000259" key="2">
    <source>
        <dbReference type="Pfam" id="PF14219"/>
    </source>
</evidence>
<reference evidence="4" key="1">
    <citation type="submission" date="2015-07" db="EMBL/GenBank/DDBJ databases">
        <title>Draft genome sequence of Streptomyces sp. CMAA 1322, a bacterium isolated from Caatinga biome, from dry forest semiarid of Brazil.</title>
        <authorList>
            <person name="Santos S.N."/>
            <person name="Gacesa R."/>
            <person name="Taketani R.G."/>
            <person name="Long P.F."/>
            <person name="Melo I.S."/>
        </authorList>
    </citation>
    <scope>NUCLEOTIDE SEQUENCE [LARGE SCALE GENOMIC DNA]</scope>
    <source>
        <strain evidence="4">CMAA 1322</strain>
    </source>
</reference>
<dbReference type="PATRIC" id="fig|1678637.3.peg.1175"/>
<feature type="transmembrane region" description="Helical" evidence="1">
    <location>
        <begin position="160"/>
        <end position="178"/>
    </location>
</feature>
<evidence type="ECO:0000256" key="1">
    <source>
        <dbReference type="SAM" id="Phobius"/>
    </source>
</evidence>